<dbReference type="RefSeq" id="WP_250421199.1">
    <property type="nucleotide sequence ID" value="NZ_JAJKBJ010000009.1"/>
</dbReference>
<feature type="chain" id="PRO_5040845170" description="DUF4189 domain-containing protein" evidence="1">
    <location>
        <begin position="23"/>
        <end position="148"/>
    </location>
</feature>
<feature type="signal peptide" evidence="1">
    <location>
        <begin position="1"/>
        <end position="22"/>
    </location>
</feature>
<protein>
    <recommendedName>
        <fullName evidence="4">DUF4189 domain-containing protein</fullName>
    </recommendedName>
</protein>
<keyword evidence="1" id="KW-0732">Signal</keyword>
<keyword evidence="3" id="KW-1185">Reference proteome</keyword>
<evidence type="ECO:0000256" key="1">
    <source>
        <dbReference type="SAM" id="SignalP"/>
    </source>
</evidence>
<reference evidence="2" key="1">
    <citation type="submission" date="2021-11" db="EMBL/GenBank/DDBJ databases">
        <title>Legionella maioricencis sp. nov., a new species isolated from hot water samples in Mallorca.</title>
        <authorList>
            <person name="Crespi S."/>
            <person name="Drasar V."/>
            <person name="Salva-Serra F."/>
            <person name="Jaen-Luchoro D."/>
            <person name="Pineiro-Iglesias B."/>
            <person name="Aliaga F."/>
            <person name="Fernandez-Juarez V."/>
            <person name="Coll G."/>
            <person name="Moore E.R.B."/>
            <person name="Bennasar-Figueras A."/>
        </authorList>
    </citation>
    <scope>NUCLEOTIDE SEQUENCE</scope>
    <source>
        <strain evidence="2">HCPI-6</strain>
    </source>
</reference>
<proteinExistence type="predicted"/>
<dbReference type="Proteomes" id="UP001139721">
    <property type="component" value="Unassembled WGS sequence"/>
</dbReference>
<dbReference type="EMBL" id="JAJKBJ010000009">
    <property type="protein sequence ID" value="MCL9684294.1"/>
    <property type="molecule type" value="Genomic_DNA"/>
</dbReference>
<evidence type="ECO:0000313" key="2">
    <source>
        <dbReference type="EMBL" id="MCL9684294.1"/>
    </source>
</evidence>
<dbReference type="AlphaFoldDB" id="A0A9X2D0L5"/>
<gene>
    <name evidence="2" type="ORF">LOX96_09335</name>
</gene>
<accession>A0A9X2D0L5</accession>
<evidence type="ECO:0008006" key="4">
    <source>
        <dbReference type="Google" id="ProtNLM"/>
    </source>
</evidence>
<evidence type="ECO:0000313" key="3">
    <source>
        <dbReference type="Proteomes" id="UP001139721"/>
    </source>
</evidence>
<organism evidence="2 3">
    <name type="scientific">Legionella maioricensis</name>
    <dbReference type="NCBI Taxonomy" id="2896528"/>
    <lineage>
        <taxon>Bacteria</taxon>
        <taxon>Pseudomonadati</taxon>
        <taxon>Pseudomonadota</taxon>
        <taxon>Gammaproteobacteria</taxon>
        <taxon>Legionellales</taxon>
        <taxon>Legionellaceae</taxon>
        <taxon>Legionella</taxon>
    </lineage>
</organism>
<comment type="caution">
    <text evidence="2">The sequence shown here is derived from an EMBL/GenBank/DDBJ whole genome shotgun (WGS) entry which is preliminary data.</text>
</comment>
<sequence>MNHNFKYYLLLFLLGCGTAASAPFLTRGNYWVCTTQDNANQQWSAKSTYQKAALNFAFATCKKESKNPLSCKASIANCEGFNQGMSTRPMWRCTALDQTAMPWQSNFYSQRDDAALGAQAYCREKSTVPDTCYINLVTCASFQEGVRM</sequence>
<name>A0A9X2D0L5_9GAMM</name>